<dbReference type="EMBL" id="BQNB010016798">
    <property type="protein sequence ID" value="GJT55916.1"/>
    <property type="molecule type" value="Genomic_DNA"/>
</dbReference>
<organism evidence="1 2">
    <name type="scientific">Tanacetum coccineum</name>
    <dbReference type="NCBI Taxonomy" id="301880"/>
    <lineage>
        <taxon>Eukaryota</taxon>
        <taxon>Viridiplantae</taxon>
        <taxon>Streptophyta</taxon>
        <taxon>Embryophyta</taxon>
        <taxon>Tracheophyta</taxon>
        <taxon>Spermatophyta</taxon>
        <taxon>Magnoliopsida</taxon>
        <taxon>eudicotyledons</taxon>
        <taxon>Gunneridae</taxon>
        <taxon>Pentapetalae</taxon>
        <taxon>asterids</taxon>
        <taxon>campanulids</taxon>
        <taxon>Asterales</taxon>
        <taxon>Asteraceae</taxon>
        <taxon>Asteroideae</taxon>
        <taxon>Anthemideae</taxon>
        <taxon>Anthemidinae</taxon>
        <taxon>Tanacetum</taxon>
    </lineage>
</organism>
<sequence length="312" mass="35933">MKARISVSGYEYLYVDIGGDTNSIAEYESEEGKHEPNKHTEQTVNEWFKTEIKKYRRTQQKMNQECAETRARIQKACFKNWETQIDLLIKKCRAEVTKEVPKSSIDQCRAIVAKKGAQANKLHEVSFVATDDEPDGDIPSRFLLYLGTSVNIMPKSMFEHLKLANLKETDMLVEMADMIKKPRKRSETMILGRPFLATIHAKIDVFNREISLGIGEDKVLFDMDGGIYHSKILVEKVYMANSIQEEESFNPLEIKDNLFSYESPACLLFEQCTRSCNNESINTLDSVDNMQELEVKHEDMVRRPNLESIISR</sequence>
<evidence type="ECO:0000313" key="1">
    <source>
        <dbReference type="EMBL" id="GJT55916.1"/>
    </source>
</evidence>
<dbReference type="Proteomes" id="UP001151760">
    <property type="component" value="Unassembled WGS sequence"/>
</dbReference>
<accession>A0ABQ5EY02</accession>
<gene>
    <name evidence="1" type="ORF">Tco_0990970</name>
</gene>
<proteinExistence type="predicted"/>
<dbReference type="PANTHER" id="PTHR33067:SF9">
    <property type="entry name" value="RNA-DIRECTED DNA POLYMERASE"/>
    <property type="match status" value="1"/>
</dbReference>
<keyword evidence="2" id="KW-1185">Reference proteome</keyword>
<evidence type="ECO:0000313" key="2">
    <source>
        <dbReference type="Proteomes" id="UP001151760"/>
    </source>
</evidence>
<reference evidence="1" key="1">
    <citation type="journal article" date="2022" name="Int. J. Mol. Sci.">
        <title>Draft Genome of Tanacetum Coccineum: Genomic Comparison of Closely Related Tanacetum-Family Plants.</title>
        <authorList>
            <person name="Yamashiro T."/>
            <person name="Shiraishi A."/>
            <person name="Nakayama K."/>
            <person name="Satake H."/>
        </authorList>
    </citation>
    <scope>NUCLEOTIDE SEQUENCE</scope>
</reference>
<reference evidence="1" key="2">
    <citation type="submission" date="2022-01" db="EMBL/GenBank/DDBJ databases">
        <authorList>
            <person name="Yamashiro T."/>
            <person name="Shiraishi A."/>
            <person name="Satake H."/>
            <person name="Nakayama K."/>
        </authorList>
    </citation>
    <scope>NUCLEOTIDE SEQUENCE</scope>
</reference>
<dbReference type="PANTHER" id="PTHR33067">
    <property type="entry name" value="RNA-DIRECTED DNA POLYMERASE-RELATED"/>
    <property type="match status" value="1"/>
</dbReference>
<name>A0ABQ5EY02_9ASTR</name>
<comment type="caution">
    <text evidence="1">The sequence shown here is derived from an EMBL/GenBank/DDBJ whole genome shotgun (WGS) entry which is preliminary data.</text>
</comment>
<protein>
    <submittedName>
        <fullName evidence="1">Uncharacterized protein</fullName>
    </submittedName>
</protein>